<keyword evidence="5" id="KW-0472">Membrane</keyword>
<dbReference type="SUPFAM" id="SSF58104">
    <property type="entry name" value="Methyl-accepting chemotaxis protein (MCP) signaling domain"/>
    <property type="match status" value="1"/>
</dbReference>
<dbReference type="InterPro" id="IPR024478">
    <property type="entry name" value="HlyB_4HB_MCP"/>
</dbReference>
<dbReference type="InterPro" id="IPR004089">
    <property type="entry name" value="MCPsignal_dom"/>
</dbReference>
<evidence type="ECO:0000256" key="2">
    <source>
        <dbReference type="ARBA" id="ARBA00029447"/>
    </source>
</evidence>
<dbReference type="PANTHER" id="PTHR43531:SF14">
    <property type="entry name" value="METHYL-ACCEPTING CHEMOTAXIS PROTEIN I-RELATED"/>
    <property type="match status" value="1"/>
</dbReference>
<dbReference type="PROSITE" id="PS50885">
    <property type="entry name" value="HAMP"/>
    <property type="match status" value="1"/>
</dbReference>
<feature type="region of interest" description="Disordered" evidence="4">
    <location>
        <begin position="537"/>
        <end position="558"/>
    </location>
</feature>
<evidence type="ECO:0000259" key="7">
    <source>
        <dbReference type="PROSITE" id="PS50885"/>
    </source>
</evidence>
<evidence type="ECO:0000256" key="5">
    <source>
        <dbReference type="SAM" id="Phobius"/>
    </source>
</evidence>
<dbReference type="InterPro" id="IPR051310">
    <property type="entry name" value="MCP_chemotaxis"/>
</dbReference>
<dbReference type="Pfam" id="PF00672">
    <property type="entry name" value="HAMP"/>
    <property type="match status" value="1"/>
</dbReference>
<dbReference type="Gene3D" id="6.10.340.10">
    <property type="match status" value="1"/>
</dbReference>
<comment type="similarity">
    <text evidence="2">Belongs to the methyl-accepting chemotaxis (MCP) protein family.</text>
</comment>
<dbReference type="Pfam" id="PF12729">
    <property type="entry name" value="4HB_MCP_1"/>
    <property type="match status" value="1"/>
</dbReference>
<dbReference type="GO" id="GO:0004888">
    <property type="term" value="F:transmembrane signaling receptor activity"/>
    <property type="evidence" value="ECO:0007669"/>
    <property type="project" value="TreeGrafter"/>
</dbReference>
<dbReference type="InterPro" id="IPR047347">
    <property type="entry name" value="YvaQ-like_sensor"/>
</dbReference>
<evidence type="ECO:0000256" key="1">
    <source>
        <dbReference type="ARBA" id="ARBA00022481"/>
    </source>
</evidence>
<dbReference type="AlphaFoldDB" id="A0A418WVE0"/>
<keyword evidence="9" id="KW-1185">Reference proteome</keyword>
<gene>
    <name evidence="8" type="ORF">D3870_19920</name>
</gene>
<feature type="transmembrane region" description="Helical" evidence="5">
    <location>
        <begin position="12"/>
        <end position="34"/>
    </location>
</feature>
<dbReference type="Gene3D" id="1.10.287.950">
    <property type="entry name" value="Methyl-accepting chemotaxis protein"/>
    <property type="match status" value="1"/>
</dbReference>
<evidence type="ECO:0000259" key="6">
    <source>
        <dbReference type="PROSITE" id="PS50111"/>
    </source>
</evidence>
<reference evidence="8 9" key="1">
    <citation type="submission" date="2018-09" db="EMBL/GenBank/DDBJ databases">
        <authorList>
            <person name="Zhu H."/>
        </authorList>
    </citation>
    <scope>NUCLEOTIDE SEQUENCE [LARGE SCALE GENOMIC DNA]</scope>
    <source>
        <strain evidence="8 9">K2R10-39</strain>
    </source>
</reference>
<dbReference type="CDD" id="cd06225">
    <property type="entry name" value="HAMP"/>
    <property type="match status" value="1"/>
</dbReference>
<keyword evidence="3" id="KW-0807">Transducer</keyword>
<proteinExistence type="inferred from homology"/>
<dbReference type="Pfam" id="PF00015">
    <property type="entry name" value="MCPsignal"/>
    <property type="match status" value="1"/>
</dbReference>
<dbReference type="GO" id="GO:0007165">
    <property type="term" value="P:signal transduction"/>
    <property type="evidence" value="ECO:0007669"/>
    <property type="project" value="UniProtKB-KW"/>
</dbReference>
<evidence type="ECO:0000313" key="8">
    <source>
        <dbReference type="EMBL" id="RJF96682.1"/>
    </source>
</evidence>
<dbReference type="InterPro" id="IPR003660">
    <property type="entry name" value="HAMP_dom"/>
</dbReference>
<accession>A0A418WVE0</accession>
<dbReference type="SMART" id="SM00304">
    <property type="entry name" value="HAMP"/>
    <property type="match status" value="1"/>
</dbReference>
<dbReference type="GO" id="GO:0005886">
    <property type="term" value="C:plasma membrane"/>
    <property type="evidence" value="ECO:0007669"/>
    <property type="project" value="TreeGrafter"/>
</dbReference>
<sequence>MKITDMKIGLRLGLGFSSVLTIMLALSLIGANGIREMHENLEKVLEDNVRKITIAHELSDAAHVVSRVTRNIIILTDENTVKAQLGAIETARRRYDAAFDTLEKMPATEAGRAFQQKIKAARHKALAANQKVIDFARDNNNVEAMQILGSEAAPATQQWQDLLSDYMDRQEERNKKDAAAADDTYSQVLTLMLSLTAAALALGGVIAWLITRSITRPMNDAMQVAQVVAQGDLRQQITVKSKDESGQLMQALKDMNDSLVRIVSEVRNGTDTIATASNEIASGNLDLSSRTEQQASSLEETASSMEELTGTVKQNADNARQANQLAVSASEIAIRGGTVVSEVVQTMGSINDSSKKIVDIIGVIDGIAFQTNILALNAAVEAARAGEQGRGFAVVASEVRSLAQRSAAAAKEIKSLIDDSVDKVDAGSKLVDEAGATMDEIVASVRRVTNIIGEITAASQEQTAGIEQINQAISQMDEVTQQNAALVEQASAASAAMQDQAASLAQAVSVFKLNSMQVMPVKSAAMPVARPAARMHPAALPEKRSPARIAADNGTQPRRLVHVASSDEEWEQF</sequence>
<dbReference type="PANTHER" id="PTHR43531">
    <property type="entry name" value="PROTEIN ICFG"/>
    <property type="match status" value="1"/>
</dbReference>
<name>A0A418WVE0_9BURK</name>
<keyword evidence="5" id="KW-1133">Transmembrane helix</keyword>
<evidence type="ECO:0000313" key="9">
    <source>
        <dbReference type="Proteomes" id="UP000285190"/>
    </source>
</evidence>
<dbReference type="FunFam" id="1.10.287.950:FF:000002">
    <property type="entry name" value="Methyl-accepting chemotaxis protein"/>
    <property type="match status" value="1"/>
</dbReference>
<protein>
    <submittedName>
        <fullName evidence="8">HAMP domain-containing protein</fullName>
    </submittedName>
</protein>
<dbReference type="Proteomes" id="UP000285190">
    <property type="component" value="Unassembled WGS sequence"/>
</dbReference>
<dbReference type="CDD" id="cd11386">
    <property type="entry name" value="MCP_signal"/>
    <property type="match status" value="1"/>
</dbReference>
<feature type="domain" description="Methyl-accepting transducer" evidence="6">
    <location>
        <begin position="269"/>
        <end position="498"/>
    </location>
</feature>
<keyword evidence="1" id="KW-0488">Methylation</keyword>
<feature type="transmembrane region" description="Helical" evidence="5">
    <location>
        <begin position="188"/>
        <end position="210"/>
    </location>
</feature>
<dbReference type="GO" id="GO:0006935">
    <property type="term" value="P:chemotaxis"/>
    <property type="evidence" value="ECO:0007669"/>
    <property type="project" value="TreeGrafter"/>
</dbReference>
<evidence type="ECO:0000256" key="3">
    <source>
        <dbReference type="PROSITE-ProRule" id="PRU00284"/>
    </source>
</evidence>
<dbReference type="EMBL" id="QYUN01000003">
    <property type="protein sequence ID" value="RJF96682.1"/>
    <property type="molecule type" value="Genomic_DNA"/>
</dbReference>
<evidence type="ECO:0000256" key="4">
    <source>
        <dbReference type="SAM" id="MobiDB-lite"/>
    </source>
</evidence>
<comment type="caution">
    <text evidence="8">The sequence shown here is derived from an EMBL/GenBank/DDBJ whole genome shotgun (WGS) entry which is preliminary data.</text>
</comment>
<dbReference type="SMART" id="SM00283">
    <property type="entry name" value="MA"/>
    <property type="match status" value="1"/>
</dbReference>
<dbReference type="PROSITE" id="PS50111">
    <property type="entry name" value="CHEMOTAXIS_TRANSDUC_2"/>
    <property type="match status" value="1"/>
</dbReference>
<feature type="domain" description="HAMP" evidence="7">
    <location>
        <begin position="212"/>
        <end position="264"/>
    </location>
</feature>
<keyword evidence="5" id="KW-0812">Transmembrane</keyword>
<dbReference type="RefSeq" id="WP_119742800.1">
    <property type="nucleotide sequence ID" value="NZ_QYUN01000003.1"/>
</dbReference>
<dbReference type="CDD" id="cd19411">
    <property type="entry name" value="MCP2201-like_sensor"/>
    <property type="match status" value="1"/>
</dbReference>
<organism evidence="8 9">
    <name type="scientific">Noviherbaspirillum cavernae</name>
    <dbReference type="NCBI Taxonomy" id="2320862"/>
    <lineage>
        <taxon>Bacteria</taxon>
        <taxon>Pseudomonadati</taxon>
        <taxon>Pseudomonadota</taxon>
        <taxon>Betaproteobacteria</taxon>
        <taxon>Burkholderiales</taxon>
        <taxon>Oxalobacteraceae</taxon>
        <taxon>Noviherbaspirillum</taxon>
    </lineage>
</organism>
<dbReference type="OrthoDB" id="5441488at2"/>